<evidence type="ECO:0000313" key="2">
    <source>
        <dbReference type="Proteomes" id="UP000024635"/>
    </source>
</evidence>
<name>A0A016TPX9_9BILA</name>
<dbReference type="EMBL" id="JARK01001422">
    <property type="protein sequence ID" value="EYC04801.1"/>
    <property type="molecule type" value="Genomic_DNA"/>
</dbReference>
<comment type="caution">
    <text evidence="1">The sequence shown here is derived from an EMBL/GenBank/DDBJ whole genome shotgun (WGS) entry which is preliminary data.</text>
</comment>
<dbReference type="Proteomes" id="UP000024635">
    <property type="component" value="Unassembled WGS sequence"/>
</dbReference>
<proteinExistence type="predicted"/>
<reference evidence="2" key="1">
    <citation type="journal article" date="2015" name="Nat. Genet.">
        <title>The genome and transcriptome of the zoonotic hookworm Ancylostoma ceylanicum identify infection-specific gene families.</title>
        <authorList>
            <person name="Schwarz E.M."/>
            <person name="Hu Y."/>
            <person name="Antoshechkin I."/>
            <person name="Miller M.M."/>
            <person name="Sternberg P.W."/>
            <person name="Aroian R.V."/>
        </authorList>
    </citation>
    <scope>NUCLEOTIDE SEQUENCE</scope>
    <source>
        <strain evidence="2">HY135</strain>
    </source>
</reference>
<accession>A0A016TPX9</accession>
<dbReference type="AlphaFoldDB" id="A0A016TPX9"/>
<organism evidence="1 2">
    <name type="scientific">Ancylostoma ceylanicum</name>
    <dbReference type="NCBI Taxonomy" id="53326"/>
    <lineage>
        <taxon>Eukaryota</taxon>
        <taxon>Metazoa</taxon>
        <taxon>Ecdysozoa</taxon>
        <taxon>Nematoda</taxon>
        <taxon>Chromadorea</taxon>
        <taxon>Rhabditida</taxon>
        <taxon>Rhabditina</taxon>
        <taxon>Rhabditomorpha</taxon>
        <taxon>Strongyloidea</taxon>
        <taxon>Ancylostomatidae</taxon>
        <taxon>Ancylostomatinae</taxon>
        <taxon>Ancylostoma</taxon>
    </lineage>
</organism>
<gene>
    <name evidence="1" type="primary">Acey_s0086.g1999</name>
    <name evidence="1" type="ORF">Y032_0086g1999</name>
</gene>
<evidence type="ECO:0000313" key="1">
    <source>
        <dbReference type="EMBL" id="EYC04801.1"/>
    </source>
</evidence>
<keyword evidence="2" id="KW-1185">Reference proteome</keyword>
<protein>
    <submittedName>
        <fullName evidence="1">Uncharacterized protein</fullName>
    </submittedName>
</protein>
<sequence length="78" mass="8903">MCLHNVRIKKLPTFENRNSAHPWSARASTRLPWVISIMHPGPDLKSDFHVHVTILAEATQVAARKILEAFGYKCEIPR</sequence>